<sequence length="223" mass="25278">MIKENLLEIKKSIPENVTLVAVSKTKPIEDLQEAYAAGQRIFGENKIQEMVDKYDALPKDIQWHMIGHLQSNKVKYMAHFVDLIHGVDKFSTLKEINKQAKKHDKVINCLLQVKIAKEDTKFGFSFDEIDEILASEELVGLKNIKVAGFMGMATFTDNKQQLEEEFSSLKTFFDLKKTQVDLDNCELQTLSMGMSGDYTLAIENGSNMVRVGSSIFGQRNYNA</sequence>
<dbReference type="HAMAP" id="MF_02087">
    <property type="entry name" value="PLP_homeostasis"/>
    <property type="match status" value="1"/>
</dbReference>
<evidence type="ECO:0000256" key="2">
    <source>
        <dbReference type="HAMAP-Rule" id="MF_02087"/>
    </source>
</evidence>
<keyword evidence="1 2" id="KW-0663">Pyridoxal phosphate</keyword>
<proteinExistence type="inferred from homology"/>
<evidence type="ECO:0000256" key="1">
    <source>
        <dbReference type="ARBA" id="ARBA00022898"/>
    </source>
</evidence>
<dbReference type="GO" id="GO:0030170">
    <property type="term" value="F:pyridoxal phosphate binding"/>
    <property type="evidence" value="ECO:0007669"/>
    <property type="project" value="UniProtKB-UniRule"/>
</dbReference>
<dbReference type="InterPro" id="IPR011078">
    <property type="entry name" value="PyrdxlP_homeostasis"/>
</dbReference>
<dbReference type="PANTHER" id="PTHR10146">
    <property type="entry name" value="PROLINE SYNTHETASE CO-TRANSCRIBED BACTERIAL HOMOLOG PROTEIN"/>
    <property type="match status" value="1"/>
</dbReference>
<evidence type="ECO:0000313" key="6">
    <source>
        <dbReference type="EMBL" id="OAD46241.1"/>
    </source>
</evidence>
<evidence type="ECO:0000259" key="5">
    <source>
        <dbReference type="Pfam" id="PF01168"/>
    </source>
</evidence>
<dbReference type="PANTHER" id="PTHR10146:SF14">
    <property type="entry name" value="PYRIDOXAL PHOSPHATE HOMEOSTASIS PROTEIN"/>
    <property type="match status" value="1"/>
</dbReference>
<feature type="domain" description="Alanine racemase N-terminal" evidence="5">
    <location>
        <begin position="2"/>
        <end position="219"/>
    </location>
</feature>
<reference evidence="6 7" key="1">
    <citation type="submission" date="2016-02" db="EMBL/GenBank/DDBJ databases">
        <title>Draft genome sequence of Polaribacter atrinae KACC17473.</title>
        <authorList>
            <person name="Shin S.-K."/>
            <person name="Yi H."/>
        </authorList>
    </citation>
    <scope>NUCLEOTIDE SEQUENCE [LARGE SCALE GENOMIC DNA]</scope>
    <source>
        <strain evidence="6 7">KACC 17473</strain>
    </source>
</reference>
<dbReference type="Proteomes" id="UP000076923">
    <property type="component" value="Unassembled WGS sequence"/>
</dbReference>
<dbReference type="CDD" id="cd00635">
    <property type="entry name" value="PLPDE_III_YBL036c_like"/>
    <property type="match status" value="1"/>
</dbReference>
<gene>
    <name evidence="6" type="ORF">LPB303_03420</name>
</gene>
<evidence type="ECO:0000313" key="7">
    <source>
        <dbReference type="Proteomes" id="UP000076923"/>
    </source>
</evidence>
<dbReference type="InterPro" id="IPR029066">
    <property type="entry name" value="PLP-binding_barrel"/>
</dbReference>
<dbReference type="OrthoDB" id="9804072at2"/>
<dbReference type="SUPFAM" id="SSF51419">
    <property type="entry name" value="PLP-binding barrel"/>
    <property type="match status" value="1"/>
</dbReference>
<evidence type="ECO:0000256" key="3">
    <source>
        <dbReference type="PIRSR" id="PIRSR004848-1"/>
    </source>
</evidence>
<feature type="modified residue" description="N6-(pyridoxal phosphate)lysine" evidence="2 3">
    <location>
        <position position="24"/>
    </location>
</feature>
<organism evidence="6 7">
    <name type="scientific">Polaribacter atrinae</name>
    <dbReference type="NCBI Taxonomy" id="1333662"/>
    <lineage>
        <taxon>Bacteria</taxon>
        <taxon>Pseudomonadati</taxon>
        <taxon>Bacteroidota</taxon>
        <taxon>Flavobacteriia</taxon>
        <taxon>Flavobacteriales</taxon>
        <taxon>Flavobacteriaceae</taxon>
    </lineage>
</organism>
<comment type="cofactor">
    <cofactor evidence="3">
        <name>pyridoxal 5'-phosphate</name>
        <dbReference type="ChEBI" id="CHEBI:597326"/>
    </cofactor>
</comment>
<dbReference type="Gene3D" id="3.20.20.10">
    <property type="entry name" value="Alanine racemase"/>
    <property type="match status" value="1"/>
</dbReference>
<dbReference type="PIRSF" id="PIRSF004848">
    <property type="entry name" value="YBL036c_PLPDEIII"/>
    <property type="match status" value="1"/>
</dbReference>
<dbReference type="EMBL" id="LVWE01000004">
    <property type="protein sequence ID" value="OAD46241.1"/>
    <property type="molecule type" value="Genomic_DNA"/>
</dbReference>
<dbReference type="STRING" id="1333662.LPB303_03420"/>
<protein>
    <recommendedName>
        <fullName evidence="2">Pyridoxal phosphate homeostasis protein</fullName>
        <shortName evidence="2">PLP homeostasis protein</shortName>
    </recommendedName>
</protein>
<comment type="similarity">
    <text evidence="2 4">Belongs to the pyridoxal phosphate-binding protein YggS/PROSC family.</text>
</comment>
<name>A0A176TF21_9FLAO</name>
<dbReference type="AlphaFoldDB" id="A0A176TF21"/>
<dbReference type="NCBIfam" id="TIGR00044">
    <property type="entry name" value="YggS family pyridoxal phosphate-dependent enzyme"/>
    <property type="match status" value="1"/>
</dbReference>
<comment type="function">
    <text evidence="2">Pyridoxal 5'-phosphate (PLP)-binding protein, which is involved in PLP homeostasis.</text>
</comment>
<dbReference type="Pfam" id="PF01168">
    <property type="entry name" value="Ala_racemase_N"/>
    <property type="match status" value="1"/>
</dbReference>
<dbReference type="RefSeq" id="WP_068448130.1">
    <property type="nucleotide sequence ID" value="NZ_CANKUV010000003.1"/>
</dbReference>
<evidence type="ECO:0000256" key="4">
    <source>
        <dbReference type="RuleBase" id="RU004514"/>
    </source>
</evidence>
<comment type="caution">
    <text evidence="6">The sequence shown here is derived from an EMBL/GenBank/DDBJ whole genome shotgun (WGS) entry which is preliminary data.</text>
</comment>
<dbReference type="InterPro" id="IPR001608">
    <property type="entry name" value="Ala_racemase_N"/>
</dbReference>
<accession>A0A176TF21</accession>
<keyword evidence="7" id="KW-1185">Reference proteome</keyword>
<dbReference type="FunFam" id="3.20.20.10:FF:000024">
    <property type="entry name" value="Pyridoxal phosphate homeostasis protein"/>
    <property type="match status" value="1"/>
</dbReference>